<dbReference type="EMBL" id="SSTD01007940">
    <property type="protein sequence ID" value="TYK17928.1"/>
    <property type="molecule type" value="Genomic_DNA"/>
</dbReference>
<organism evidence="1 3">
    <name type="scientific">Cucumis melo var. makuwa</name>
    <name type="common">Oriental melon</name>
    <dbReference type="NCBI Taxonomy" id="1194695"/>
    <lineage>
        <taxon>Eukaryota</taxon>
        <taxon>Viridiplantae</taxon>
        <taxon>Streptophyta</taxon>
        <taxon>Embryophyta</taxon>
        <taxon>Tracheophyta</taxon>
        <taxon>Spermatophyta</taxon>
        <taxon>Magnoliopsida</taxon>
        <taxon>eudicotyledons</taxon>
        <taxon>Gunneridae</taxon>
        <taxon>Pentapetalae</taxon>
        <taxon>rosids</taxon>
        <taxon>fabids</taxon>
        <taxon>Cucurbitales</taxon>
        <taxon>Cucurbitaceae</taxon>
        <taxon>Benincaseae</taxon>
        <taxon>Cucumis</taxon>
    </lineage>
</organism>
<evidence type="ECO:0000313" key="4">
    <source>
        <dbReference type="Proteomes" id="UP000321947"/>
    </source>
</evidence>
<dbReference type="Proteomes" id="UP000321947">
    <property type="component" value="Unassembled WGS sequence"/>
</dbReference>
<name>A0A5A7TFL2_CUCMM</name>
<gene>
    <name evidence="2" type="ORF">E5676_scaffold306G002250</name>
    <name evidence="1" type="ORF">E6C27_scaffold67G004350</name>
</gene>
<evidence type="ECO:0000313" key="1">
    <source>
        <dbReference type="EMBL" id="KAA0041993.1"/>
    </source>
</evidence>
<comment type="caution">
    <text evidence="1">The sequence shown here is derived from an EMBL/GenBank/DDBJ whole genome shotgun (WGS) entry which is preliminary data.</text>
</comment>
<evidence type="ECO:0000313" key="2">
    <source>
        <dbReference type="EMBL" id="TYK17928.1"/>
    </source>
</evidence>
<sequence length="173" mass="19528">MHGIVIGQPFADMEVGTSSDPFYIEGTSSNPFSKDNEMLGMLHDLQAPIEYEEEMAEEGLENDMSSNSGVEHKTMNIFQELLNQAHFLSYEAKQKLHDLGMGYKTIHAYPQNVWLGLASDGFNLFGHMSTTNSMWPMVLSPYNLSPWKCMKVSNFFISLQLVHLIANTRSKIS</sequence>
<evidence type="ECO:0000313" key="3">
    <source>
        <dbReference type="Proteomes" id="UP000321393"/>
    </source>
</evidence>
<dbReference type="EMBL" id="SSTE01016227">
    <property type="protein sequence ID" value="KAA0041993.1"/>
    <property type="molecule type" value="Genomic_DNA"/>
</dbReference>
<dbReference type="Proteomes" id="UP000321393">
    <property type="component" value="Unassembled WGS sequence"/>
</dbReference>
<protein>
    <submittedName>
        <fullName evidence="1">Uncharacterized protein</fullName>
    </submittedName>
</protein>
<dbReference type="Pfam" id="PF02992">
    <property type="entry name" value="Transposase_21"/>
    <property type="match status" value="1"/>
</dbReference>
<accession>A0A5A7TFL2</accession>
<dbReference type="InterPro" id="IPR004242">
    <property type="entry name" value="Transposase_21"/>
</dbReference>
<dbReference type="AlphaFoldDB" id="A0A5A7TFL2"/>
<proteinExistence type="predicted"/>
<reference evidence="3 4" key="1">
    <citation type="submission" date="2019-08" db="EMBL/GenBank/DDBJ databases">
        <title>Draft genome sequences of two oriental melons (Cucumis melo L. var makuwa).</title>
        <authorList>
            <person name="Kwon S.-Y."/>
        </authorList>
    </citation>
    <scope>NUCLEOTIDE SEQUENCE [LARGE SCALE GENOMIC DNA]</scope>
    <source>
        <strain evidence="4">cv. Chang Bougi</strain>
        <strain evidence="3">cv. SW 3</strain>
        <tissue evidence="1">Leaf</tissue>
    </source>
</reference>